<dbReference type="Gene3D" id="3.20.20.70">
    <property type="entry name" value="Aldolase class I"/>
    <property type="match status" value="1"/>
</dbReference>
<keyword evidence="2" id="KW-0949">S-adenosyl-L-methionine</keyword>
<protein>
    <recommendedName>
        <fullName evidence="9">Anaerobic sulfatase maturase</fullName>
    </recommendedName>
</protein>
<keyword evidence="5" id="KW-0411">Iron-sulfur</keyword>
<dbReference type="InterPro" id="IPR023867">
    <property type="entry name" value="Sulphatase_maturase_rSAM"/>
</dbReference>
<comment type="similarity">
    <text evidence="6">Belongs to the radical SAM superfamily. Anaerobic sulfatase-maturating enzyme family.</text>
</comment>
<proteinExistence type="inferred from homology"/>
<evidence type="ECO:0000313" key="7">
    <source>
        <dbReference type="EMBL" id="POY37135.1"/>
    </source>
</evidence>
<dbReference type="PANTHER" id="PTHR43273:SF3">
    <property type="entry name" value="ANAEROBIC SULFATASE-MATURATING ENZYME HOMOLOG ASLB-RELATED"/>
    <property type="match status" value="1"/>
</dbReference>
<keyword evidence="4" id="KW-0408">Iron</keyword>
<dbReference type="InterPro" id="IPR007197">
    <property type="entry name" value="rSAM"/>
</dbReference>
<evidence type="ECO:0000256" key="1">
    <source>
        <dbReference type="ARBA" id="ARBA00001966"/>
    </source>
</evidence>
<evidence type="ECO:0008006" key="9">
    <source>
        <dbReference type="Google" id="ProtNLM"/>
    </source>
</evidence>
<evidence type="ECO:0000256" key="3">
    <source>
        <dbReference type="ARBA" id="ARBA00022723"/>
    </source>
</evidence>
<dbReference type="PANTHER" id="PTHR43273">
    <property type="entry name" value="ANAEROBIC SULFATASE-MATURATING ENZYME HOMOLOG ASLB-RELATED"/>
    <property type="match status" value="1"/>
</dbReference>
<comment type="cofactor">
    <cofactor evidence="1">
        <name>[4Fe-4S] cluster</name>
        <dbReference type="ChEBI" id="CHEBI:49883"/>
    </cofactor>
</comment>
<sequence length="86" mass="10204">MNSIPPFNLLTKPTGPVCNLDCTYCYYLEKEKMYPGNNNFVMNETTLETFVRKYNHFVWQGGEPTLLGIDYFKKHFHFRKNTEVVE</sequence>
<dbReference type="SFLD" id="SFLDS00029">
    <property type="entry name" value="Radical_SAM"/>
    <property type="match status" value="1"/>
</dbReference>
<dbReference type="EMBL" id="PQVF01000005">
    <property type="protein sequence ID" value="POY37135.1"/>
    <property type="molecule type" value="Genomic_DNA"/>
</dbReference>
<evidence type="ECO:0000256" key="2">
    <source>
        <dbReference type="ARBA" id="ARBA00022691"/>
    </source>
</evidence>
<comment type="caution">
    <text evidence="7">The sequence shown here is derived from an EMBL/GenBank/DDBJ whole genome shotgun (WGS) entry which is preliminary data.</text>
</comment>
<dbReference type="RefSeq" id="WP_103788745.1">
    <property type="nucleotide sequence ID" value="NZ_PQVF01000005.1"/>
</dbReference>
<accession>A0A2S5A3L5</accession>
<organism evidence="7 8">
    <name type="scientific">Solitalea longa</name>
    <dbReference type="NCBI Taxonomy" id="2079460"/>
    <lineage>
        <taxon>Bacteria</taxon>
        <taxon>Pseudomonadati</taxon>
        <taxon>Bacteroidota</taxon>
        <taxon>Sphingobacteriia</taxon>
        <taxon>Sphingobacteriales</taxon>
        <taxon>Sphingobacteriaceae</taxon>
        <taxon>Solitalea</taxon>
    </lineage>
</organism>
<name>A0A2S5A3L5_9SPHI</name>
<evidence type="ECO:0000256" key="5">
    <source>
        <dbReference type="ARBA" id="ARBA00023014"/>
    </source>
</evidence>
<evidence type="ECO:0000256" key="4">
    <source>
        <dbReference type="ARBA" id="ARBA00023004"/>
    </source>
</evidence>
<dbReference type="InterPro" id="IPR013785">
    <property type="entry name" value="Aldolase_TIM"/>
</dbReference>
<dbReference type="GO" id="GO:0051536">
    <property type="term" value="F:iron-sulfur cluster binding"/>
    <property type="evidence" value="ECO:0007669"/>
    <property type="project" value="UniProtKB-KW"/>
</dbReference>
<dbReference type="SUPFAM" id="SSF102114">
    <property type="entry name" value="Radical SAM enzymes"/>
    <property type="match status" value="1"/>
</dbReference>
<dbReference type="InterPro" id="IPR058240">
    <property type="entry name" value="rSAM_sf"/>
</dbReference>
<dbReference type="AlphaFoldDB" id="A0A2S5A3L5"/>
<dbReference type="OrthoDB" id="9808591at2"/>
<gene>
    <name evidence="7" type="ORF">C3K47_08745</name>
</gene>
<evidence type="ECO:0000313" key="8">
    <source>
        <dbReference type="Proteomes" id="UP000236893"/>
    </source>
</evidence>
<reference evidence="7 8" key="1">
    <citation type="submission" date="2018-01" db="EMBL/GenBank/DDBJ databases">
        <authorList>
            <person name="Gaut B.S."/>
            <person name="Morton B.R."/>
            <person name="Clegg M.T."/>
            <person name="Duvall M.R."/>
        </authorList>
    </citation>
    <scope>NUCLEOTIDE SEQUENCE [LARGE SCALE GENOMIC DNA]</scope>
    <source>
        <strain evidence="7 8">HR-AV</strain>
    </source>
</reference>
<keyword evidence="8" id="KW-1185">Reference proteome</keyword>
<evidence type="ECO:0000256" key="6">
    <source>
        <dbReference type="ARBA" id="ARBA00023601"/>
    </source>
</evidence>
<keyword evidence="3" id="KW-0479">Metal-binding</keyword>
<dbReference type="GO" id="GO:0046872">
    <property type="term" value="F:metal ion binding"/>
    <property type="evidence" value="ECO:0007669"/>
    <property type="project" value="UniProtKB-KW"/>
</dbReference>
<dbReference type="GO" id="GO:0016491">
    <property type="term" value="F:oxidoreductase activity"/>
    <property type="evidence" value="ECO:0007669"/>
    <property type="project" value="InterPro"/>
</dbReference>
<dbReference type="Proteomes" id="UP000236893">
    <property type="component" value="Unassembled WGS sequence"/>
</dbReference>